<feature type="transmembrane region" description="Helical" evidence="7">
    <location>
        <begin position="135"/>
        <end position="154"/>
    </location>
</feature>
<keyword evidence="5 7" id="KW-0472">Membrane</keyword>
<sequence length="216" mass="23376">MGTDPLVCSREALAHVLRQLGWSQIGNLIGLAAFLALPSVILMMLFGQTRIFFVMARDGLLPEKLATVHPRWKTPHVVTAITGAFVAVAAAFLPVGQLADVSNSGTLFAFFMVALSVMILRRVDPARPRPFRTPAVWLVAPLAIIGCVGLYFNLPFEAKMVLPVWGGIGLVLYYLYGYRKSHVGRGIVDVHEDDRDVPPQPVPPLPGAPTPGGKEA</sequence>
<feature type="transmembrane region" description="Helical" evidence="7">
    <location>
        <begin position="77"/>
        <end position="99"/>
    </location>
</feature>
<feature type="transmembrane region" description="Helical" evidence="7">
    <location>
        <begin position="160"/>
        <end position="176"/>
    </location>
</feature>
<dbReference type="InterPro" id="IPR002293">
    <property type="entry name" value="AA/rel_permease1"/>
</dbReference>
<proteinExistence type="predicted"/>
<evidence type="ECO:0000256" key="6">
    <source>
        <dbReference type="SAM" id="MobiDB-lite"/>
    </source>
</evidence>
<feature type="transmembrane region" description="Helical" evidence="7">
    <location>
        <begin position="25"/>
        <end position="47"/>
    </location>
</feature>
<dbReference type="Gene3D" id="1.20.1740.10">
    <property type="entry name" value="Amino acid/polyamine transporter I"/>
    <property type="match status" value="1"/>
</dbReference>
<evidence type="ECO:0000256" key="5">
    <source>
        <dbReference type="ARBA" id="ARBA00023136"/>
    </source>
</evidence>
<dbReference type="EMBL" id="JACHOV010000003">
    <property type="protein sequence ID" value="MBB4640591.1"/>
    <property type="molecule type" value="Genomic_DNA"/>
</dbReference>
<comment type="subcellular location">
    <subcellularLocation>
        <location evidence="1">Membrane</location>
        <topology evidence="1">Multi-pass membrane protein</topology>
    </subcellularLocation>
</comment>
<keyword evidence="9" id="KW-1185">Reference proteome</keyword>
<name>A0A840HSA3_9SPHN</name>
<reference evidence="8 9" key="1">
    <citation type="submission" date="2020-08" db="EMBL/GenBank/DDBJ databases">
        <title>Genomic Encyclopedia of Type Strains, Phase IV (KMG-IV): sequencing the most valuable type-strain genomes for metagenomic binning, comparative biology and taxonomic classification.</title>
        <authorList>
            <person name="Goeker M."/>
        </authorList>
    </citation>
    <scope>NUCLEOTIDE SEQUENCE [LARGE SCALE GENOMIC DNA]</scope>
    <source>
        <strain evidence="8 9">DSM 7465</strain>
    </source>
</reference>
<comment type="caution">
    <text evidence="8">The sequence shown here is derived from an EMBL/GenBank/DDBJ whole genome shotgun (WGS) entry which is preliminary data.</text>
</comment>
<gene>
    <name evidence="8" type="ORF">HNQ99_000884</name>
</gene>
<evidence type="ECO:0000256" key="4">
    <source>
        <dbReference type="ARBA" id="ARBA00022989"/>
    </source>
</evidence>
<feature type="compositionally biased region" description="Pro residues" evidence="6">
    <location>
        <begin position="198"/>
        <end position="209"/>
    </location>
</feature>
<protein>
    <submittedName>
        <fullName evidence="8">Amino acid transporter</fullName>
    </submittedName>
</protein>
<keyword evidence="3 7" id="KW-0812">Transmembrane</keyword>
<evidence type="ECO:0000256" key="3">
    <source>
        <dbReference type="ARBA" id="ARBA00022692"/>
    </source>
</evidence>
<dbReference type="GO" id="GO:0016020">
    <property type="term" value="C:membrane"/>
    <property type="evidence" value="ECO:0007669"/>
    <property type="project" value="UniProtKB-SubCell"/>
</dbReference>
<dbReference type="PANTHER" id="PTHR43243">
    <property type="entry name" value="INNER MEMBRANE TRANSPORTER YGJI-RELATED"/>
    <property type="match status" value="1"/>
</dbReference>
<accession>A0A840HSA3</accession>
<dbReference type="PANTHER" id="PTHR43243:SF4">
    <property type="entry name" value="CATIONIC AMINO ACID TRANSPORTER 4"/>
    <property type="match status" value="1"/>
</dbReference>
<evidence type="ECO:0000256" key="2">
    <source>
        <dbReference type="ARBA" id="ARBA00022448"/>
    </source>
</evidence>
<dbReference type="Proteomes" id="UP000575068">
    <property type="component" value="Unassembled WGS sequence"/>
</dbReference>
<dbReference type="AlphaFoldDB" id="A0A840HSA3"/>
<keyword evidence="4 7" id="KW-1133">Transmembrane helix</keyword>
<evidence type="ECO:0000313" key="9">
    <source>
        <dbReference type="Proteomes" id="UP000575068"/>
    </source>
</evidence>
<evidence type="ECO:0000313" key="8">
    <source>
        <dbReference type="EMBL" id="MBB4640591.1"/>
    </source>
</evidence>
<organism evidence="8 9">
    <name type="scientific">Rhizorhapis suberifaciens</name>
    <name type="common">corky root of lettuce</name>
    <dbReference type="NCBI Taxonomy" id="13656"/>
    <lineage>
        <taxon>Bacteria</taxon>
        <taxon>Pseudomonadati</taxon>
        <taxon>Pseudomonadota</taxon>
        <taxon>Alphaproteobacteria</taxon>
        <taxon>Sphingomonadales</taxon>
        <taxon>Sphingomonadaceae</taxon>
        <taxon>Rhizorhapis</taxon>
    </lineage>
</organism>
<dbReference type="GO" id="GO:0015171">
    <property type="term" value="F:amino acid transmembrane transporter activity"/>
    <property type="evidence" value="ECO:0007669"/>
    <property type="project" value="TreeGrafter"/>
</dbReference>
<evidence type="ECO:0000256" key="1">
    <source>
        <dbReference type="ARBA" id="ARBA00004141"/>
    </source>
</evidence>
<feature type="region of interest" description="Disordered" evidence="6">
    <location>
        <begin position="192"/>
        <end position="216"/>
    </location>
</feature>
<feature type="transmembrane region" description="Helical" evidence="7">
    <location>
        <begin position="105"/>
        <end position="123"/>
    </location>
</feature>
<keyword evidence="2" id="KW-0813">Transport</keyword>
<dbReference type="Pfam" id="PF13520">
    <property type="entry name" value="AA_permease_2"/>
    <property type="match status" value="1"/>
</dbReference>
<evidence type="ECO:0000256" key="7">
    <source>
        <dbReference type="SAM" id="Phobius"/>
    </source>
</evidence>